<evidence type="ECO:0000256" key="1">
    <source>
        <dbReference type="ARBA" id="ARBA00010749"/>
    </source>
</evidence>
<feature type="compositionally biased region" description="Basic and acidic residues" evidence="5">
    <location>
        <begin position="990"/>
        <end position="1001"/>
    </location>
</feature>
<dbReference type="GO" id="GO:0007274">
    <property type="term" value="P:neuromuscular synaptic transmission"/>
    <property type="evidence" value="ECO:0007669"/>
    <property type="project" value="TreeGrafter"/>
</dbReference>
<keyword evidence="2 4" id="KW-0728">SH3 domain</keyword>
<feature type="region of interest" description="Disordered" evidence="5">
    <location>
        <begin position="502"/>
        <end position="523"/>
    </location>
</feature>
<feature type="compositionally biased region" description="Low complexity" evidence="5">
    <location>
        <begin position="1061"/>
        <end position="1074"/>
    </location>
</feature>
<evidence type="ECO:0000259" key="7">
    <source>
        <dbReference type="PROSITE" id="PS50853"/>
    </source>
</evidence>
<dbReference type="PANTHER" id="PTHR14234:SF19">
    <property type="entry name" value="RIM-BINDING PROTEIN, ISOFORM F"/>
    <property type="match status" value="1"/>
</dbReference>
<feature type="compositionally biased region" description="Low complexity" evidence="5">
    <location>
        <begin position="1007"/>
        <end position="1022"/>
    </location>
</feature>
<dbReference type="EMBL" id="LIAE01010543">
    <property type="protein sequence ID" value="PAV59027.1"/>
    <property type="molecule type" value="Genomic_DNA"/>
</dbReference>
<feature type="domain" description="SH3" evidence="6">
    <location>
        <begin position="794"/>
        <end position="861"/>
    </location>
</feature>
<dbReference type="Gene3D" id="2.30.30.40">
    <property type="entry name" value="SH3 Domains"/>
    <property type="match status" value="2"/>
</dbReference>
<feature type="compositionally biased region" description="Polar residues" evidence="5">
    <location>
        <begin position="514"/>
        <end position="523"/>
    </location>
</feature>
<dbReference type="PROSITE" id="PS50002">
    <property type="entry name" value="SH3"/>
    <property type="match status" value="2"/>
</dbReference>
<comment type="similarity">
    <text evidence="1">Belongs to the RIMBP family.</text>
</comment>
<feature type="compositionally biased region" description="Polar residues" evidence="5">
    <location>
        <begin position="1147"/>
        <end position="1164"/>
    </location>
</feature>
<comment type="caution">
    <text evidence="8">The sequence shown here is derived from an EMBL/GenBank/DDBJ whole genome shotgun (WGS) entry which is preliminary data.</text>
</comment>
<dbReference type="SMART" id="SM00326">
    <property type="entry name" value="SH3"/>
    <property type="match status" value="2"/>
</dbReference>
<dbReference type="SUPFAM" id="SSF49265">
    <property type="entry name" value="Fibronectin type III"/>
    <property type="match status" value="1"/>
</dbReference>
<dbReference type="SUPFAM" id="SSF50044">
    <property type="entry name" value="SH3-domain"/>
    <property type="match status" value="2"/>
</dbReference>
<dbReference type="InterPro" id="IPR003961">
    <property type="entry name" value="FN3_dom"/>
</dbReference>
<dbReference type="CDD" id="cd00063">
    <property type="entry name" value="FN3"/>
    <property type="match status" value="1"/>
</dbReference>
<keyword evidence="3" id="KW-0677">Repeat</keyword>
<evidence type="ECO:0000313" key="9">
    <source>
        <dbReference type="Proteomes" id="UP000218231"/>
    </source>
</evidence>
<feature type="region of interest" description="Disordered" evidence="5">
    <location>
        <begin position="1140"/>
        <end position="1164"/>
    </location>
</feature>
<dbReference type="GO" id="GO:0045202">
    <property type="term" value="C:synapse"/>
    <property type="evidence" value="ECO:0007669"/>
    <property type="project" value="GOC"/>
</dbReference>
<keyword evidence="9" id="KW-1185">Reference proteome</keyword>
<feature type="compositionally biased region" description="Basic and acidic residues" evidence="5">
    <location>
        <begin position="914"/>
        <end position="973"/>
    </location>
</feature>
<feature type="compositionally biased region" description="Basic and acidic residues" evidence="5">
    <location>
        <begin position="1023"/>
        <end position="1049"/>
    </location>
</feature>
<dbReference type="AlphaFoldDB" id="A0A2A2JBL9"/>
<evidence type="ECO:0000256" key="2">
    <source>
        <dbReference type="ARBA" id="ARBA00022443"/>
    </source>
</evidence>
<dbReference type="InterPro" id="IPR057884">
    <property type="entry name" value="FN3_RIM-BP1/2/3"/>
</dbReference>
<sequence length="1164" mass="127295">MSHFVPNSAILPASRYSSTYNAASYSSPTVPLLLTDPSATAYSGTLPSTSGLIDPILMAPSQSNAYPSTSAGSSSAPAANATTAYPPATDSLLLTLRARPQSRVFRALFQYLPLRDSPNENPQLELSLNPGDIILVKGEMDSDGFYRGETLDGKTGLVPSNYVERVPDSVLLANARAPSPSFPLRVPPHLNAIQHDFSSPDNSVFPDSVCPYPPADVTKVTVQEIKNNDIPRVPCPRDLVVEKKLSRSVVVSWSPPEESFVPISQYHVCVDGAVRAVVPGSYKCRALVEDVDLDRSINLSVRAVTEQGHSPDAACTIALGNDAQVAPQQLRVWAVTPVAACVRWYPSNSNAEHIISLNAIKVGVCPPTVFQVQLQGLCPSTIYRVSVRTKHPKAVLEQRPVERCLDFKTLPKIGLPDPPTGVQVELGPQPGTLLVSWQSVTNQPKPPSRAAVHSYLIYADGKNIAQVPNATADHALLRLADLSDDPPIFITVRTRTREGSVSADSNVARVPRGSYQSQPGSTSTAAALIDPATGQILHQQQQPLPLFDMTSSYPSYANHATYSQLPNAFNAQTGPLSGPLPSAPYTAPPALIGATGAPLLSATFQQPAPITAYTANVLQPQSTAAAPYGQFDRTAAAAAAAVQNQAAVLSAQAAALQQQQQHLLLQQASLPGVNQPTLQGTLSKWKTPSMLSQYYTFHPRLLRAEPSGVEDTRPSVLEMENNYLLRHRQAEWASQSDAQARIDRYAMATHRAGSADGRLPNRHRLVPPRLARVKSESGFGTRSEPDLRPPTLDDDCRWFVALFDYDHHMSPNANAENEELSFRKHQLIKVYGEVDPDGFYHGQIGNRHGLVPSNMVIEIAKDDLLPSRAPTTVASAAEPALRRMRWGSLKSRSYDHAGDRRAHDRPVHSYYASLDRRDGPAPRSDRSDPRLDRYRYRQNGGKEFDYNYRRDYDDRYGGPRPRDDYGPRERDYRDEEEYRELKYARERGYDRDRDYYDEPRRKHDSGHGASSAPGPSTSGAGPYDRDYRGNQPPRRGDIIPGREIRHPLDDGYDMGYGAGSASGSSRYDHQQPGPSGMGPGPQPTNQMVSQMNHQMGGMQIGGPSQQSMQMGQQQLNTPMMGQQGQMIGQQSMMQPGGMQTIQGMPGPTTSQQVNMIPSLLNESR</sequence>
<organism evidence="8 9">
    <name type="scientific">Diploscapter pachys</name>
    <dbReference type="NCBI Taxonomy" id="2018661"/>
    <lineage>
        <taxon>Eukaryota</taxon>
        <taxon>Metazoa</taxon>
        <taxon>Ecdysozoa</taxon>
        <taxon>Nematoda</taxon>
        <taxon>Chromadorea</taxon>
        <taxon>Rhabditida</taxon>
        <taxon>Rhabditina</taxon>
        <taxon>Rhabditomorpha</taxon>
        <taxon>Rhabditoidea</taxon>
        <taxon>Rhabditidae</taxon>
        <taxon>Diploscapter</taxon>
    </lineage>
</organism>
<evidence type="ECO:0008006" key="10">
    <source>
        <dbReference type="Google" id="ProtNLM"/>
    </source>
</evidence>
<feature type="region of interest" description="Disordered" evidence="5">
    <location>
        <begin position="895"/>
        <end position="977"/>
    </location>
</feature>
<dbReference type="PANTHER" id="PTHR14234">
    <property type="entry name" value="RIM BINDING PROTEIN-RELATED"/>
    <property type="match status" value="1"/>
</dbReference>
<dbReference type="InterPro" id="IPR001452">
    <property type="entry name" value="SH3_domain"/>
</dbReference>
<dbReference type="Pfam" id="PF25523">
    <property type="entry name" value="Ig_RIMBP2"/>
    <property type="match status" value="1"/>
</dbReference>
<evidence type="ECO:0000256" key="4">
    <source>
        <dbReference type="PROSITE-ProRule" id="PRU00192"/>
    </source>
</evidence>
<dbReference type="FunFam" id="2.30.30.40:FF:000023">
    <property type="entry name" value="RIMS-binding protein 2 isoform F"/>
    <property type="match status" value="1"/>
</dbReference>
<dbReference type="SMART" id="SM00060">
    <property type="entry name" value="FN3"/>
    <property type="match status" value="3"/>
</dbReference>
<feature type="compositionally biased region" description="Basic and acidic residues" evidence="5">
    <location>
        <begin position="895"/>
        <end position="907"/>
    </location>
</feature>
<evidence type="ECO:0000259" key="6">
    <source>
        <dbReference type="PROSITE" id="PS50002"/>
    </source>
</evidence>
<feature type="domain" description="SH3" evidence="6">
    <location>
        <begin position="100"/>
        <end position="168"/>
    </location>
</feature>
<accession>A0A2A2JBL9</accession>
<dbReference type="InterPro" id="IPR040325">
    <property type="entry name" value="RIMBP1/2/3"/>
</dbReference>
<dbReference type="Gene3D" id="2.60.40.10">
    <property type="entry name" value="Immunoglobulins"/>
    <property type="match status" value="2"/>
</dbReference>
<name>A0A2A2JBL9_9BILA</name>
<protein>
    <recommendedName>
        <fullName evidence="10">RIMS-binding protein 2</fullName>
    </recommendedName>
</protein>
<gene>
    <name evidence="8" type="ORF">WR25_10740</name>
</gene>
<feature type="region of interest" description="Disordered" evidence="5">
    <location>
        <begin position="990"/>
        <end position="1085"/>
    </location>
</feature>
<dbReference type="STRING" id="2018661.A0A2A2JBL9"/>
<dbReference type="Pfam" id="PF07653">
    <property type="entry name" value="SH3_2"/>
    <property type="match status" value="2"/>
</dbReference>
<dbReference type="OrthoDB" id="4158657at2759"/>
<proteinExistence type="inferred from homology"/>
<evidence type="ECO:0000256" key="3">
    <source>
        <dbReference type="ARBA" id="ARBA00022737"/>
    </source>
</evidence>
<reference evidence="8 9" key="1">
    <citation type="journal article" date="2017" name="Curr. Biol.">
        <title>Genome architecture and evolution of a unichromosomal asexual nematode.</title>
        <authorList>
            <person name="Fradin H."/>
            <person name="Zegar C."/>
            <person name="Gutwein M."/>
            <person name="Lucas J."/>
            <person name="Kovtun M."/>
            <person name="Corcoran D."/>
            <person name="Baugh L.R."/>
            <person name="Kiontke K."/>
            <person name="Gunsalus K."/>
            <person name="Fitch D.H."/>
            <person name="Piano F."/>
        </authorList>
    </citation>
    <scope>NUCLEOTIDE SEQUENCE [LARGE SCALE GENOMIC DNA]</scope>
    <source>
        <strain evidence="8">PF1309</strain>
    </source>
</reference>
<dbReference type="PROSITE" id="PS50853">
    <property type="entry name" value="FN3"/>
    <property type="match status" value="2"/>
</dbReference>
<dbReference type="Proteomes" id="UP000218231">
    <property type="component" value="Unassembled WGS sequence"/>
</dbReference>
<feature type="domain" description="Fibronectin type-III" evidence="7">
    <location>
        <begin position="235"/>
        <end position="323"/>
    </location>
</feature>
<feature type="domain" description="Fibronectin type-III" evidence="7">
    <location>
        <begin position="326"/>
        <end position="412"/>
    </location>
</feature>
<dbReference type="InterPro" id="IPR036028">
    <property type="entry name" value="SH3-like_dom_sf"/>
</dbReference>
<evidence type="ECO:0000313" key="8">
    <source>
        <dbReference type="EMBL" id="PAV59027.1"/>
    </source>
</evidence>
<dbReference type="InterPro" id="IPR036116">
    <property type="entry name" value="FN3_sf"/>
</dbReference>
<dbReference type="InterPro" id="IPR013783">
    <property type="entry name" value="Ig-like_fold"/>
</dbReference>
<evidence type="ECO:0000256" key="5">
    <source>
        <dbReference type="SAM" id="MobiDB-lite"/>
    </source>
</evidence>